<evidence type="ECO:0000313" key="1">
    <source>
        <dbReference type="EMBL" id="EGT47328.1"/>
    </source>
</evidence>
<accession>G0P7U2</accession>
<proteinExistence type="predicted"/>
<keyword evidence="2" id="KW-1185">Reference proteome</keyword>
<dbReference type="EMBL" id="GL380120">
    <property type="protein sequence ID" value="EGT47328.1"/>
    <property type="molecule type" value="Genomic_DNA"/>
</dbReference>
<dbReference type="AlphaFoldDB" id="G0P7U2"/>
<sequence>MLRRKNHAPIATRFSQQSSCFANFPGSSRFGYRCMHWPAPDNQIDPVTAVRNAVAEDLRHLTHLHHRQLQIRLGQIGGSRGTSCHPWRSSTVCLEQARKCLWQQTHQRIHKKPLFLLEFVSVKNQMTFEDSFTIGAGCRDLNPRTFSGSWGCWRTRILPKSS</sequence>
<evidence type="ECO:0000313" key="2">
    <source>
        <dbReference type="Proteomes" id="UP000008068"/>
    </source>
</evidence>
<dbReference type="InParanoid" id="G0P7U2"/>
<name>G0P7U2_CAEBE</name>
<dbReference type="Proteomes" id="UP000008068">
    <property type="component" value="Unassembled WGS sequence"/>
</dbReference>
<reference evidence="2" key="1">
    <citation type="submission" date="2011-07" db="EMBL/GenBank/DDBJ databases">
        <authorList>
            <consortium name="Caenorhabditis brenneri Sequencing and Analysis Consortium"/>
            <person name="Wilson R.K."/>
        </authorList>
    </citation>
    <scope>NUCLEOTIDE SEQUENCE [LARGE SCALE GENOMIC DNA]</scope>
    <source>
        <strain evidence="2">PB2801</strain>
    </source>
</reference>
<gene>
    <name evidence="1" type="ORF">CAEBREN_25475</name>
</gene>
<organism evidence="2">
    <name type="scientific">Caenorhabditis brenneri</name>
    <name type="common">Nematode worm</name>
    <dbReference type="NCBI Taxonomy" id="135651"/>
    <lineage>
        <taxon>Eukaryota</taxon>
        <taxon>Metazoa</taxon>
        <taxon>Ecdysozoa</taxon>
        <taxon>Nematoda</taxon>
        <taxon>Chromadorea</taxon>
        <taxon>Rhabditida</taxon>
        <taxon>Rhabditina</taxon>
        <taxon>Rhabditomorpha</taxon>
        <taxon>Rhabditoidea</taxon>
        <taxon>Rhabditidae</taxon>
        <taxon>Peloderinae</taxon>
        <taxon>Caenorhabditis</taxon>
    </lineage>
</organism>
<dbReference type="HOGENOM" id="CLU_1636902_0_0_1"/>
<protein>
    <submittedName>
        <fullName evidence="1">Uncharacterized protein</fullName>
    </submittedName>
</protein>